<sequence length="93" mass="10131">MTDVVERAKAVLAGVTEGPWSAIPGDRYYFGSATNVWTEHGRGRLIAGDLHKPNAEFIAQARTLVPDWWPRLNDCGKASNACGTWCMSTPLAV</sequence>
<organism evidence="1 2">
    <name type="scientific">Mycolicibacterium conceptionense</name>
    <dbReference type="NCBI Taxonomy" id="451644"/>
    <lineage>
        <taxon>Bacteria</taxon>
        <taxon>Bacillati</taxon>
        <taxon>Actinomycetota</taxon>
        <taxon>Actinomycetes</taxon>
        <taxon>Mycobacteriales</taxon>
        <taxon>Mycobacteriaceae</taxon>
        <taxon>Mycolicibacterium</taxon>
    </lineage>
</organism>
<evidence type="ECO:0000313" key="1">
    <source>
        <dbReference type="EMBL" id="CQD15817.1"/>
    </source>
</evidence>
<dbReference type="AlphaFoldDB" id="A0A0U1DG96"/>
<evidence type="ECO:0000313" key="2">
    <source>
        <dbReference type="Proteomes" id="UP000182227"/>
    </source>
</evidence>
<proteinExistence type="predicted"/>
<gene>
    <name evidence="1" type="ORF">BN970_03331</name>
</gene>
<dbReference type="EMBL" id="CTEF01000002">
    <property type="protein sequence ID" value="CQD15817.1"/>
    <property type="molecule type" value="Genomic_DNA"/>
</dbReference>
<dbReference type="Proteomes" id="UP000182227">
    <property type="component" value="Unassembled WGS sequence"/>
</dbReference>
<name>A0A0U1DG96_9MYCO</name>
<protein>
    <submittedName>
        <fullName evidence="1">Uncharacterized protein</fullName>
    </submittedName>
</protein>
<accession>A0A0U1DG96</accession>
<reference evidence="1 2" key="1">
    <citation type="submission" date="2015-03" db="EMBL/GenBank/DDBJ databases">
        <authorList>
            <person name="Murphy D."/>
        </authorList>
    </citation>
    <scope>NUCLEOTIDE SEQUENCE [LARGE SCALE GENOMIC DNA]</scope>
    <source>
        <strain evidence="1 2">D16</strain>
    </source>
</reference>